<dbReference type="InterPro" id="IPR001881">
    <property type="entry name" value="EGF-like_Ca-bd_dom"/>
</dbReference>
<evidence type="ECO:0000256" key="1">
    <source>
        <dbReference type="ARBA" id="ARBA00022536"/>
    </source>
</evidence>
<dbReference type="AlphaFoldDB" id="A0A2B4R3Z3"/>
<evidence type="ECO:0000256" key="5">
    <source>
        <dbReference type="ARBA" id="ARBA00023180"/>
    </source>
</evidence>
<dbReference type="GO" id="GO:0008201">
    <property type="term" value="F:heparin binding"/>
    <property type="evidence" value="ECO:0007669"/>
    <property type="project" value="TreeGrafter"/>
</dbReference>
<dbReference type="OrthoDB" id="6019644at2759"/>
<dbReference type="Proteomes" id="UP000225706">
    <property type="component" value="Unassembled WGS sequence"/>
</dbReference>
<keyword evidence="3" id="KW-0677">Repeat</keyword>
<dbReference type="InterPro" id="IPR000742">
    <property type="entry name" value="EGF"/>
</dbReference>
<keyword evidence="9" id="KW-1185">Reference proteome</keyword>
<evidence type="ECO:0000256" key="2">
    <source>
        <dbReference type="ARBA" id="ARBA00022729"/>
    </source>
</evidence>
<dbReference type="SUPFAM" id="SSF57184">
    <property type="entry name" value="Growth factor receptor domain"/>
    <property type="match status" value="1"/>
</dbReference>
<dbReference type="SMART" id="SM00179">
    <property type="entry name" value="EGF_CA"/>
    <property type="match status" value="3"/>
</dbReference>
<dbReference type="InterPro" id="IPR009030">
    <property type="entry name" value="Growth_fac_rcpt_cys_sf"/>
</dbReference>
<evidence type="ECO:0000259" key="7">
    <source>
        <dbReference type="PROSITE" id="PS50026"/>
    </source>
</evidence>
<dbReference type="PROSITE" id="PS01187">
    <property type="entry name" value="EGF_CA"/>
    <property type="match status" value="2"/>
</dbReference>
<dbReference type="CDD" id="cd00054">
    <property type="entry name" value="EGF_CA"/>
    <property type="match status" value="3"/>
</dbReference>
<dbReference type="EMBL" id="LSMT01002343">
    <property type="protein sequence ID" value="PFX11509.1"/>
    <property type="molecule type" value="Genomic_DNA"/>
</dbReference>
<dbReference type="Pfam" id="PF07645">
    <property type="entry name" value="EGF_CA"/>
    <property type="match status" value="3"/>
</dbReference>
<evidence type="ECO:0000256" key="4">
    <source>
        <dbReference type="ARBA" id="ARBA00023157"/>
    </source>
</evidence>
<dbReference type="FunFam" id="2.10.25.10:FF:000038">
    <property type="entry name" value="Fibrillin 2"/>
    <property type="match status" value="3"/>
</dbReference>
<accession>A0A2B4R3Z3</accession>
<dbReference type="STRING" id="50429.A0A2B4R3Z3"/>
<evidence type="ECO:0000256" key="3">
    <source>
        <dbReference type="ARBA" id="ARBA00022737"/>
    </source>
</evidence>
<evidence type="ECO:0000313" key="8">
    <source>
        <dbReference type="EMBL" id="PFX11509.1"/>
    </source>
</evidence>
<dbReference type="PROSITE" id="PS00010">
    <property type="entry name" value="ASX_HYDROXYL"/>
    <property type="match status" value="3"/>
</dbReference>
<reference evidence="9" key="1">
    <citation type="journal article" date="2017" name="bioRxiv">
        <title>Comparative analysis of the genomes of Stylophora pistillata and Acropora digitifera provides evidence for extensive differences between species of corals.</title>
        <authorList>
            <person name="Voolstra C.R."/>
            <person name="Li Y."/>
            <person name="Liew Y.J."/>
            <person name="Baumgarten S."/>
            <person name="Zoccola D."/>
            <person name="Flot J.-F."/>
            <person name="Tambutte S."/>
            <person name="Allemand D."/>
            <person name="Aranda M."/>
        </authorList>
    </citation>
    <scope>NUCLEOTIDE SEQUENCE [LARGE SCALE GENOMIC DNA]</scope>
</reference>
<comment type="caution">
    <text evidence="8">The sequence shown here is derived from an EMBL/GenBank/DDBJ whole genome shotgun (WGS) entry which is preliminary data.</text>
</comment>
<proteinExistence type="predicted"/>
<dbReference type="PROSITE" id="PS01186">
    <property type="entry name" value="EGF_2"/>
    <property type="match status" value="2"/>
</dbReference>
<keyword evidence="1 6" id="KW-0245">EGF-like domain</keyword>
<feature type="domain" description="EGF-like" evidence="7">
    <location>
        <begin position="103"/>
        <end position="142"/>
    </location>
</feature>
<evidence type="ECO:0000313" key="9">
    <source>
        <dbReference type="Proteomes" id="UP000225706"/>
    </source>
</evidence>
<dbReference type="Gene3D" id="2.10.25.10">
    <property type="entry name" value="Laminin"/>
    <property type="match status" value="3"/>
</dbReference>
<organism evidence="8 9">
    <name type="scientific">Stylophora pistillata</name>
    <name type="common">Smooth cauliflower coral</name>
    <dbReference type="NCBI Taxonomy" id="50429"/>
    <lineage>
        <taxon>Eukaryota</taxon>
        <taxon>Metazoa</taxon>
        <taxon>Cnidaria</taxon>
        <taxon>Anthozoa</taxon>
        <taxon>Hexacorallia</taxon>
        <taxon>Scleractinia</taxon>
        <taxon>Astrocoeniina</taxon>
        <taxon>Pocilloporidae</taxon>
        <taxon>Stylophora</taxon>
    </lineage>
</organism>
<gene>
    <name evidence="8" type="primary">FBN1</name>
    <name evidence="8" type="ORF">AWC38_SpisGene24725</name>
</gene>
<dbReference type="InterPro" id="IPR018097">
    <property type="entry name" value="EGF_Ca-bd_CS"/>
</dbReference>
<dbReference type="PANTHER" id="PTHR24042">
    <property type="entry name" value="NEL HOMOLOG"/>
    <property type="match status" value="1"/>
</dbReference>
<dbReference type="GO" id="GO:0005615">
    <property type="term" value="C:extracellular space"/>
    <property type="evidence" value="ECO:0007669"/>
    <property type="project" value="TreeGrafter"/>
</dbReference>
<dbReference type="PANTHER" id="PTHR24042:SF5">
    <property type="entry name" value="EGF-LIKE CALCIUM-BINDING DOMAIN-CONTAINING PROTEIN"/>
    <property type="match status" value="1"/>
</dbReference>
<protein>
    <submittedName>
        <fullName evidence="8">Fibrillin-1</fullName>
    </submittedName>
</protein>
<dbReference type="InterPro" id="IPR000152">
    <property type="entry name" value="EGF-type_Asp/Asn_hydroxyl_site"/>
</dbReference>
<keyword evidence="2" id="KW-0732">Signal</keyword>
<dbReference type="InterPro" id="IPR051586">
    <property type="entry name" value="PKC-binding_NELL"/>
</dbReference>
<keyword evidence="4" id="KW-1015">Disulfide bond</keyword>
<feature type="domain" description="EGF-like" evidence="7">
    <location>
        <begin position="61"/>
        <end position="102"/>
    </location>
</feature>
<name>A0A2B4R3Z3_STYPI</name>
<dbReference type="GO" id="GO:0005509">
    <property type="term" value="F:calcium ion binding"/>
    <property type="evidence" value="ECO:0007669"/>
    <property type="project" value="InterPro"/>
</dbReference>
<dbReference type="SMART" id="SM00181">
    <property type="entry name" value="EGF"/>
    <property type="match status" value="3"/>
</dbReference>
<feature type="domain" description="EGF-like" evidence="7">
    <location>
        <begin position="145"/>
        <end position="186"/>
    </location>
</feature>
<keyword evidence="5" id="KW-0325">Glycoprotein</keyword>
<dbReference type="InterPro" id="IPR049883">
    <property type="entry name" value="NOTCH1_EGF-like"/>
</dbReference>
<sequence length="190" mass="20394">MISFQTSTSVIKKPTTAARTPTVQIPRDLTTALVFLDSAGMDINAKTLLTVLAIRYTHNCNIDECAESIHNCSKDNATCSNSEGSFNCSCNPGYRGDGYNCTDIDECSQNIHNCSNITTTCSNTVGAFKCVCKPGFIGDVHNYTDIDECSQNSHNCSYKTATCNNSEGSFKCICKTGFSGDGHNCTGAIQ</sequence>
<evidence type="ECO:0000256" key="6">
    <source>
        <dbReference type="PROSITE-ProRule" id="PRU00076"/>
    </source>
</evidence>
<dbReference type="PROSITE" id="PS50026">
    <property type="entry name" value="EGF_3"/>
    <property type="match status" value="3"/>
</dbReference>
<comment type="caution">
    <text evidence="6">Lacks conserved residue(s) required for the propagation of feature annotation.</text>
</comment>